<dbReference type="FunFam" id="1.10.150.20:FF:000027">
    <property type="entry name" value="DNA-directed RNA polymerase"/>
    <property type="match status" value="1"/>
</dbReference>
<dbReference type="STRING" id="52838.A0A4V4H737"/>
<reference evidence="11 12" key="1">
    <citation type="journal article" date="2019" name="Nat. Plants">
        <title>Genome sequencing of Musa balbisiana reveals subgenome evolution and function divergence in polyploid bananas.</title>
        <authorList>
            <person name="Yao X."/>
        </authorList>
    </citation>
    <scope>NUCLEOTIDE SEQUENCE [LARGE SCALE GENOMIC DNA]</scope>
    <source>
        <strain evidence="12">cv. DH-PKW</strain>
        <tissue evidence="11">Leaves</tissue>
    </source>
</reference>
<keyword evidence="7 9" id="KW-0804">Transcription</keyword>
<evidence type="ECO:0000256" key="6">
    <source>
        <dbReference type="ARBA" id="ARBA00022946"/>
    </source>
</evidence>
<dbReference type="InterPro" id="IPR029262">
    <property type="entry name" value="RPOL_N"/>
</dbReference>
<evidence type="ECO:0000256" key="7">
    <source>
        <dbReference type="ARBA" id="ARBA00023163"/>
    </source>
</evidence>
<dbReference type="PROSITE" id="PS00900">
    <property type="entry name" value="RNA_POL_PHAGE_1"/>
    <property type="match status" value="1"/>
</dbReference>
<keyword evidence="12" id="KW-1185">Reference proteome</keyword>
<dbReference type="PANTHER" id="PTHR10102">
    <property type="entry name" value="DNA-DIRECTED RNA POLYMERASE, MITOCHONDRIAL"/>
    <property type="match status" value="1"/>
</dbReference>
<gene>
    <name evidence="11" type="ORF">C4D60_Mb01t03850</name>
</gene>
<dbReference type="FunFam" id="1.10.287.260:FF:000001">
    <property type="entry name" value="DNA-directed RNA polymerase"/>
    <property type="match status" value="1"/>
</dbReference>
<dbReference type="Gene3D" id="1.10.287.280">
    <property type="match status" value="1"/>
</dbReference>
<dbReference type="EMBL" id="PYDT01000004">
    <property type="protein sequence ID" value="THU62316.1"/>
    <property type="molecule type" value="Genomic_DNA"/>
</dbReference>
<comment type="similarity">
    <text evidence="1 9">Belongs to the phage and mitochondrial RNA polymerase family.</text>
</comment>
<dbReference type="GO" id="GO:0003677">
    <property type="term" value="F:DNA binding"/>
    <property type="evidence" value="ECO:0007669"/>
    <property type="project" value="InterPro"/>
</dbReference>
<dbReference type="InterPro" id="IPR046950">
    <property type="entry name" value="DNA-dir_Rpol_C_phage-type"/>
</dbReference>
<dbReference type="Pfam" id="PF14700">
    <property type="entry name" value="RPOL_N"/>
    <property type="match status" value="1"/>
</dbReference>
<dbReference type="SUPFAM" id="SSF56672">
    <property type="entry name" value="DNA/RNA polymerases"/>
    <property type="match status" value="1"/>
</dbReference>
<dbReference type="GO" id="GO:0006390">
    <property type="term" value="P:mitochondrial transcription"/>
    <property type="evidence" value="ECO:0007669"/>
    <property type="project" value="TreeGrafter"/>
</dbReference>
<keyword evidence="6" id="KW-0809">Transit peptide</keyword>
<evidence type="ECO:0000313" key="11">
    <source>
        <dbReference type="EMBL" id="THU62316.1"/>
    </source>
</evidence>
<dbReference type="FunFam" id="1.10.287.280:FF:000001">
    <property type="entry name" value="DNA-directed RNA polymerase"/>
    <property type="match status" value="1"/>
</dbReference>
<dbReference type="InterPro" id="IPR024075">
    <property type="entry name" value="DNA-dir_RNA_pol_helix_hairp_sf"/>
</dbReference>
<dbReference type="AlphaFoldDB" id="A0A4V4H737"/>
<keyword evidence="5 9" id="KW-0548">Nucleotidyltransferase</keyword>
<sequence>MWRNIARTASSASRNLRLSSNRPSPLPATTGFLGCFQDSIWCEKSRILDPGTPPLVTRLFDAGFRQKGESLPKTLGHVNPSIMEVSGVPRNSRSFASVAEAVSSTDADEDTSTIEEMQRLLELSSEISGGKEDKRFKELQWTQQFPRIKAGMSAVKYTMLRRRQIQIETEAWETAAKEYKELLMDMCERKLAPNLPYMKSLFLGWFEPFRDKIVAEQGQSTAKNKFSYQHYFSQLPAEMMAVITMHKLVSLLMTGGESGGVRVVQAVCQVGEAIEHEARIHRFLEKTRKKTSKDKTSDKVEGGAVTKEEKILRKKVTDLMKKQKVQQVRKIVREQDVSKPWGQDAQVKVGSRLIELLMETAFIQPPVSQSADGPPDIRPAFRRVIRIVSSEQLKTKRYGVIECDPLVRQGLDRTARHMVIPYMPMLMPPLYWQGYDRGAHLILPSYIMRIHGARQQREALKRAPKKQMQAVFQALDTLGCTKWRVNKRVLSIVDRIWSSGGRLADLVDREDIPLPEKPDTEDESELRKWKWKMRSVKKENSERHSRRCDVELKLAVARKMKDEEGFYYPHNLDFRGRAYPMHPYLNHLGSDLCRGILEFAEGRPLMKSGLRWLKIHLANLYAGGVDKLSYDGRLAFTENHVEDIFDSADRPLEGRRWWLGAEDPFQCLAVCINLAEALRSSSPETTISHIPVHQDGSCNGLQHYAALGRDKTFVCLPFVFPSLIGHEVLSRVLDIMRRDSQKDPAEDPNALLARLIVDQVDRKLVKQTVMTSVYGVTYIGAREQIKKRLKERGVIADDRELFGASSYAARTTLTALEEMFEAARKIMNWLGDCAKVIASENHSVRWTTPLGLPVVQPYRALGKHFVKTSLQVLTLQRETDKVMGRRQRTAFPPNFVHSLDGSHMMMTAVACRKAGLIFAGVHDSYWTHACDVDQMNRILREKFVELYEKPILENLLESFQKAFPTLAFPELPERGDFNLKDVLDSPYFFN</sequence>
<accession>A0A4V4H737</accession>
<dbReference type="Gene3D" id="1.10.1320.10">
    <property type="entry name" value="DNA-directed RNA polymerase, N-terminal domain"/>
    <property type="match status" value="1"/>
</dbReference>
<protein>
    <recommendedName>
        <fullName evidence="2 9">DNA-directed RNA polymerase</fullName>
        <ecNumber evidence="2 9">2.7.7.6</ecNumber>
    </recommendedName>
</protein>
<keyword evidence="4 9" id="KW-0808">Transferase</keyword>
<evidence type="ECO:0000256" key="8">
    <source>
        <dbReference type="ARBA" id="ARBA00048552"/>
    </source>
</evidence>
<dbReference type="InterPro" id="IPR002092">
    <property type="entry name" value="DNA-dir_Rpol_phage-type"/>
</dbReference>
<comment type="function">
    <text evidence="9">DNA-dependent RNA polymerase catalyzes the transcription of DNA into RNA using the four ribonucleoside triphosphates as substrates.</text>
</comment>
<dbReference type="PROSITE" id="PS00489">
    <property type="entry name" value="RNA_POL_PHAGE_2"/>
    <property type="match status" value="1"/>
</dbReference>
<comment type="caution">
    <text evidence="11">The sequence shown here is derived from an EMBL/GenBank/DDBJ whole genome shotgun (WGS) entry which is preliminary data.</text>
</comment>
<dbReference type="GO" id="GO:0034245">
    <property type="term" value="C:mitochondrial DNA-directed RNA polymerase complex"/>
    <property type="evidence" value="ECO:0007669"/>
    <property type="project" value="TreeGrafter"/>
</dbReference>
<evidence type="ECO:0000256" key="5">
    <source>
        <dbReference type="ARBA" id="ARBA00022695"/>
    </source>
</evidence>
<dbReference type="InterPro" id="IPR043502">
    <property type="entry name" value="DNA/RNA_pol_sf"/>
</dbReference>
<dbReference type="EC" id="2.7.7.6" evidence="2 9"/>
<proteinExistence type="inferred from homology"/>
<organism evidence="11 12">
    <name type="scientific">Musa balbisiana</name>
    <name type="common">Banana</name>
    <dbReference type="NCBI Taxonomy" id="52838"/>
    <lineage>
        <taxon>Eukaryota</taxon>
        <taxon>Viridiplantae</taxon>
        <taxon>Streptophyta</taxon>
        <taxon>Embryophyta</taxon>
        <taxon>Tracheophyta</taxon>
        <taxon>Spermatophyta</taxon>
        <taxon>Magnoliopsida</taxon>
        <taxon>Liliopsida</taxon>
        <taxon>Zingiberales</taxon>
        <taxon>Musaceae</taxon>
        <taxon>Musa</taxon>
    </lineage>
</organism>
<dbReference type="GO" id="GO:0003899">
    <property type="term" value="F:DNA-directed RNA polymerase activity"/>
    <property type="evidence" value="ECO:0007669"/>
    <property type="project" value="UniProtKB-EC"/>
</dbReference>
<dbReference type="Proteomes" id="UP000317650">
    <property type="component" value="Chromosome 1"/>
</dbReference>
<dbReference type="Pfam" id="PF00940">
    <property type="entry name" value="RNA_pol"/>
    <property type="match status" value="1"/>
</dbReference>
<evidence type="ECO:0000256" key="1">
    <source>
        <dbReference type="ARBA" id="ARBA00009493"/>
    </source>
</evidence>
<dbReference type="SMART" id="SM01311">
    <property type="entry name" value="RPOL_N"/>
    <property type="match status" value="1"/>
</dbReference>
<dbReference type="PANTHER" id="PTHR10102:SF0">
    <property type="entry name" value="DNA-DIRECTED RNA POLYMERASE, MITOCHONDRIAL"/>
    <property type="match status" value="1"/>
</dbReference>
<keyword evidence="3 9" id="KW-0240">DNA-directed RNA polymerase</keyword>
<evidence type="ECO:0000259" key="10">
    <source>
        <dbReference type="SMART" id="SM01311"/>
    </source>
</evidence>
<evidence type="ECO:0000256" key="3">
    <source>
        <dbReference type="ARBA" id="ARBA00022478"/>
    </source>
</evidence>
<dbReference type="PROSITE" id="PS51257">
    <property type="entry name" value="PROKAR_LIPOPROTEIN"/>
    <property type="match status" value="1"/>
</dbReference>
<evidence type="ECO:0000256" key="9">
    <source>
        <dbReference type="RuleBase" id="RU003805"/>
    </source>
</evidence>
<evidence type="ECO:0000256" key="4">
    <source>
        <dbReference type="ARBA" id="ARBA00022679"/>
    </source>
</evidence>
<evidence type="ECO:0000256" key="2">
    <source>
        <dbReference type="ARBA" id="ARBA00012418"/>
    </source>
</evidence>
<dbReference type="Gene3D" id="1.10.150.20">
    <property type="entry name" value="5' to 3' exonuclease, C-terminal subdomain"/>
    <property type="match status" value="1"/>
</dbReference>
<dbReference type="InterPro" id="IPR037159">
    <property type="entry name" value="RNA_POL_N_sf"/>
</dbReference>
<dbReference type="FunFam" id="1.10.1320.10:FF:000001">
    <property type="entry name" value="DNA-directed RNA polymerase"/>
    <property type="match status" value="1"/>
</dbReference>
<feature type="domain" description="DNA-directed RNA polymerase N-terminal" evidence="10">
    <location>
        <begin position="162"/>
        <end position="480"/>
    </location>
</feature>
<name>A0A4V4H737_MUSBA</name>
<dbReference type="Gene3D" id="1.10.287.260">
    <property type="match status" value="1"/>
</dbReference>
<evidence type="ECO:0000313" key="12">
    <source>
        <dbReference type="Proteomes" id="UP000317650"/>
    </source>
</evidence>
<comment type="catalytic activity">
    <reaction evidence="8 9">
        <text>RNA(n) + a ribonucleoside 5'-triphosphate = RNA(n+1) + diphosphate</text>
        <dbReference type="Rhea" id="RHEA:21248"/>
        <dbReference type="Rhea" id="RHEA-COMP:14527"/>
        <dbReference type="Rhea" id="RHEA-COMP:17342"/>
        <dbReference type="ChEBI" id="CHEBI:33019"/>
        <dbReference type="ChEBI" id="CHEBI:61557"/>
        <dbReference type="ChEBI" id="CHEBI:140395"/>
        <dbReference type="EC" id="2.7.7.6"/>
    </reaction>
</comment>